<comment type="caution">
    <text evidence="3">The sequence shown here is derived from an EMBL/GenBank/DDBJ whole genome shotgun (WGS) entry which is preliminary data.</text>
</comment>
<evidence type="ECO:0000256" key="1">
    <source>
        <dbReference type="SAM" id="Phobius"/>
    </source>
</evidence>
<proteinExistence type="predicted"/>
<keyword evidence="1" id="KW-0812">Transmembrane</keyword>
<feature type="transmembrane region" description="Helical" evidence="1">
    <location>
        <begin position="22"/>
        <end position="39"/>
    </location>
</feature>
<keyword evidence="4" id="KW-1185">Reference proteome</keyword>
<evidence type="ECO:0000313" key="4">
    <source>
        <dbReference type="Proteomes" id="UP000241808"/>
    </source>
</evidence>
<evidence type="ECO:0000313" key="3">
    <source>
        <dbReference type="EMBL" id="PTM61119.1"/>
    </source>
</evidence>
<sequence>MQDDKVGTADETRGFVKSPQDMFAGLFIIAFGLFCLWASSNLTGGRGANLGPGSFPRGLSFLLMGVGAIIVVQALTVVGPRLEAWSIRGPIFVLGAVLIFAATIRGTTLNIPGIGRTELLPPLGLLVAGPLTLVVASLASNERNWVQTLIFAAAMTAFCILLFKVALRLPIPVAPWAGW</sequence>
<dbReference type="AlphaFoldDB" id="A0A2T4ZGR4"/>
<dbReference type="OrthoDB" id="7914375at2"/>
<reference evidence="3 4" key="1">
    <citation type="submission" date="2018-04" db="EMBL/GenBank/DDBJ databases">
        <title>Genomic Encyclopedia of Archaeal and Bacterial Type Strains, Phase II (KMG-II): from individual species to whole genera.</title>
        <authorList>
            <person name="Goeker M."/>
        </authorList>
    </citation>
    <scope>NUCLEOTIDE SEQUENCE [LARGE SCALE GENOMIC DNA]</scope>
    <source>
        <strain evidence="3 4">DSM 25521</strain>
    </source>
</reference>
<protein>
    <submittedName>
        <fullName evidence="3">Tripartite tricarboxylate transporter TctB family protein</fullName>
    </submittedName>
</protein>
<dbReference type="Pfam" id="PF07331">
    <property type="entry name" value="TctB"/>
    <property type="match status" value="1"/>
</dbReference>
<feature type="transmembrane region" description="Helical" evidence="1">
    <location>
        <begin position="145"/>
        <end position="163"/>
    </location>
</feature>
<feature type="transmembrane region" description="Helical" evidence="1">
    <location>
        <begin position="59"/>
        <end position="79"/>
    </location>
</feature>
<feature type="domain" description="DUF1468" evidence="2">
    <location>
        <begin position="23"/>
        <end position="172"/>
    </location>
</feature>
<dbReference type="EMBL" id="PZZL01000002">
    <property type="protein sequence ID" value="PTM61119.1"/>
    <property type="molecule type" value="Genomic_DNA"/>
</dbReference>
<keyword evidence="1" id="KW-0472">Membrane</keyword>
<dbReference type="Proteomes" id="UP000241808">
    <property type="component" value="Unassembled WGS sequence"/>
</dbReference>
<evidence type="ECO:0000259" key="2">
    <source>
        <dbReference type="Pfam" id="PF07331"/>
    </source>
</evidence>
<feature type="transmembrane region" description="Helical" evidence="1">
    <location>
        <begin position="85"/>
        <end position="107"/>
    </location>
</feature>
<keyword evidence="1" id="KW-1133">Transmembrane helix</keyword>
<dbReference type="InterPro" id="IPR009936">
    <property type="entry name" value="DUF1468"/>
</dbReference>
<accession>A0A2T4ZGR4</accession>
<name>A0A2T4ZGR4_9HYPH</name>
<gene>
    <name evidence="3" type="ORF">C8P69_102505</name>
</gene>
<dbReference type="RefSeq" id="WP_108175044.1">
    <property type="nucleotide sequence ID" value="NZ_PZZL01000002.1"/>
</dbReference>
<organism evidence="3 4">
    <name type="scientific">Phreatobacter oligotrophus</name>
    <dbReference type="NCBI Taxonomy" id="1122261"/>
    <lineage>
        <taxon>Bacteria</taxon>
        <taxon>Pseudomonadati</taxon>
        <taxon>Pseudomonadota</taxon>
        <taxon>Alphaproteobacteria</taxon>
        <taxon>Hyphomicrobiales</taxon>
        <taxon>Phreatobacteraceae</taxon>
        <taxon>Phreatobacter</taxon>
    </lineage>
</organism>
<feature type="transmembrane region" description="Helical" evidence="1">
    <location>
        <begin position="119"/>
        <end position="139"/>
    </location>
</feature>